<dbReference type="KEGG" id="pcy:PCYB_114890"/>
<feature type="region of interest" description="Disordered" evidence="2">
    <location>
        <begin position="1"/>
        <end position="47"/>
    </location>
</feature>
<dbReference type="RefSeq" id="XP_004223416.1">
    <property type="nucleotide sequence ID" value="XM_004223368.1"/>
</dbReference>
<feature type="compositionally biased region" description="Polar residues" evidence="2">
    <location>
        <begin position="12"/>
        <end position="30"/>
    </location>
</feature>
<evidence type="ECO:0000256" key="1">
    <source>
        <dbReference type="SAM" id="Coils"/>
    </source>
</evidence>
<dbReference type="eggNOG" id="ENOG502QQ4W">
    <property type="taxonomic scope" value="Eukaryota"/>
</dbReference>
<feature type="coiled-coil region" evidence="1">
    <location>
        <begin position="562"/>
        <end position="680"/>
    </location>
</feature>
<dbReference type="PANTHER" id="PTHR34230:SF2">
    <property type="entry name" value="SPINDLE ASSEMBLY ABNORMAL PROTEIN 6 N-TERMINAL DOMAIN-CONTAINING PROTEIN"/>
    <property type="match status" value="1"/>
</dbReference>
<dbReference type="EMBL" id="DF157103">
    <property type="protein sequence ID" value="GAB67469.1"/>
    <property type="molecule type" value="Genomic_DNA"/>
</dbReference>
<feature type="compositionally biased region" description="Basic and acidic residues" evidence="2">
    <location>
        <begin position="114"/>
        <end position="126"/>
    </location>
</feature>
<evidence type="ECO:0000259" key="3">
    <source>
        <dbReference type="Pfam" id="PF16531"/>
    </source>
</evidence>
<dbReference type="InterPro" id="IPR038558">
    <property type="entry name" value="SAS-6_N_sf"/>
</dbReference>
<dbReference type="InterPro" id="IPR032396">
    <property type="entry name" value="SAS-6_N"/>
</dbReference>
<accession>K6UVC6</accession>
<dbReference type="GeneID" id="14693838"/>
<dbReference type="Proteomes" id="UP000006319">
    <property type="component" value="Chromosome 11"/>
</dbReference>
<dbReference type="AlphaFoldDB" id="K6UVC6"/>
<protein>
    <recommendedName>
        <fullName evidence="3">Spindle assembly abnormal protein 6 N-terminal domain-containing protein</fullName>
    </recommendedName>
</protein>
<dbReference type="Gene3D" id="2.170.210.20">
    <property type="entry name" value="Spindle assembly abnormal protein 6, N-terminal domain"/>
    <property type="match status" value="1"/>
</dbReference>
<dbReference type="PhylomeDB" id="K6UVC6"/>
<reference evidence="4 5" key="1">
    <citation type="journal article" date="2012" name="Nat. Genet.">
        <title>Plasmodium cynomolgi genome sequences provide insight into Plasmodium vivax and the monkey malaria clade.</title>
        <authorList>
            <person name="Tachibana S."/>
            <person name="Sullivan S.A."/>
            <person name="Kawai S."/>
            <person name="Nakamura S."/>
            <person name="Kim H.R."/>
            <person name="Goto N."/>
            <person name="Arisue N."/>
            <person name="Palacpac N.M.Q."/>
            <person name="Honma H."/>
            <person name="Yagi M."/>
            <person name="Tougan T."/>
            <person name="Katakai Y."/>
            <person name="Kaneko O."/>
            <person name="Mita T."/>
            <person name="Kita K."/>
            <person name="Yasutomi Y."/>
            <person name="Sutton P.L."/>
            <person name="Shakhbatyan R."/>
            <person name="Horii T."/>
            <person name="Yasunaga T."/>
            <person name="Barnwell J.W."/>
            <person name="Escalante A.A."/>
            <person name="Carlton J.M."/>
            <person name="Tanabe K."/>
        </authorList>
    </citation>
    <scope>NUCLEOTIDE SEQUENCE [LARGE SCALE GENOMIC DNA]</scope>
    <source>
        <strain evidence="4 5">B</strain>
    </source>
</reference>
<sequence length="787" mass="89602">MNSGPNFRECSISHSDSANGDSRANENDYSCHSYGVSSEKRSDYADSPNDPSAMMYIPHANLMGKGAYAVGGPKINIICTAHRSCSEVSIAEESANASERVSRKALQKALEKALEKAPEKAPEKTSEMASAVTRSNNPNVAIKNPLTNKLQKNLDMSFIYNKYDQNGLLYCKIIKFLMKSETKHNYVKALTVKINSLKSIGGKQYMRLELSDDLNELFFYYLDLYEENYESIKREQTLVINFDLFPFKFIDLLEECVLENEQCEKVEDQRLRAVLMLDSGGRVLERDAHNYGSSGNDNGGGKVGGSHHPYYNSHTNTGYNSGGSNNPSYCRPYACRGNNGNEEKNTECAVLNLVEINQFKELTHLSLQLKRADHENIINYLCNNIKYMKAYNGEIITRLNEEIIQNGQNMVEIKSMQKTIENLENNIDNLKCDFNNTLNNDINKLKKEHERIIEKKEEKFNCENEELKKDLENLKNKFTQLNEINQNYEQKIFHLNGKVKNLKNELEEKNTNFIKLLKEKEDIECAKCELEKYKSTFTVEFNNLKSKYEKECESNISNSSSFESIKISNSNLETELKKYKERNGKLEKEINIAIDEINKGNDIITKLQTQLRKMKDKLKCKTIEHINVEKASSQNVSEIGKLQGEVKALQEKLALRESAEEALRREVDALQRRNDEMAKELSISREVNLRLNKEITNNNLDMYAAKLNMGGPPNVVPGANFRVDTNLLDKDLFTKLKANLKSSTTPGPGPAYAMEGNMNLNLMNGKIDTLDINDRYSKPVKFIPPGI</sequence>
<organism evidence="4 5">
    <name type="scientific">Plasmodium cynomolgi (strain B)</name>
    <dbReference type="NCBI Taxonomy" id="1120755"/>
    <lineage>
        <taxon>Eukaryota</taxon>
        <taxon>Sar</taxon>
        <taxon>Alveolata</taxon>
        <taxon>Apicomplexa</taxon>
        <taxon>Aconoidasida</taxon>
        <taxon>Haemosporida</taxon>
        <taxon>Plasmodiidae</taxon>
        <taxon>Plasmodium</taxon>
        <taxon>Plasmodium (Plasmodium)</taxon>
    </lineage>
</organism>
<keyword evidence="1" id="KW-0175">Coiled coil</keyword>
<name>K6UVC6_PLACD</name>
<dbReference type="Pfam" id="PF16531">
    <property type="entry name" value="SAS-6_N"/>
    <property type="match status" value="1"/>
</dbReference>
<evidence type="ECO:0000313" key="5">
    <source>
        <dbReference type="Proteomes" id="UP000006319"/>
    </source>
</evidence>
<feature type="domain" description="Spindle assembly abnormal protein 6 N-terminal" evidence="3">
    <location>
        <begin position="169"/>
        <end position="278"/>
    </location>
</feature>
<evidence type="ECO:0000313" key="4">
    <source>
        <dbReference type="EMBL" id="GAB67469.1"/>
    </source>
</evidence>
<dbReference type="OMA" id="KQYMRLE"/>
<feature type="coiled-coil region" evidence="1">
    <location>
        <begin position="406"/>
        <end position="536"/>
    </location>
</feature>
<keyword evidence="5" id="KW-1185">Reference proteome</keyword>
<gene>
    <name evidence="4" type="ORF">PCYB_114890</name>
</gene>
<feature type="region of interest" description="Disordered" evidence="2">
    <location>
        <begin position="114"/>
        <end position="134"/>
    </location>
</feature>
<dbReference type="OrthoDB" id="49058at2759"/>
<proteinExistence type="predicted"/>
<evidence type="ECO:0000256" key="2">
    <source>
        <dbReference type="SAM" id="MobiDB-lite"/>
    </source>
</evidence>
<dbReference type="PANTHER" id="PTHR34230">
    <property type="entry name" value="ASSEMBLY ABNORMAL PROTEIN 6, PUTATIVE-RELATED"/>
    <property type="match status" value="1"/>
</dbReference>
<dbReference type="VEuPathDB" id="PlasmoDB:PCYB_114890"/>